<proteinExistence type="predicted"/>
<protein>
    <submittedName>
        <fullName evidence="1">Uncharacterized protein</fullName>
    </submittedName>
</protein>
<evidence type="ECO:0000313" key="1">
    <source>
        <dbReference type="EMBL" id="MBB4965306.1"/>
    </source>
</evidence>
<sequence>MTSAPTPSDDWRRQLTRAFGILLDRPLSEYPADASYGAFLDGNHIDEFDYNRAPEWVRPAVLDGTEPLELEIALYDVDRPILFDGAKSVFEFDGADEAHPAFAADLAEVAVGENLVRGADLAVLVARHGVDLADEAWSGRWYVTLPKFFSDGTLYDAMRVALSLGEEPGGTLSVDVEPDDAWAAELKSVEDPALRAHVSFFCAKGTNGMTFFPDYTTDGLLTEDGGEVIGYWEEAQCQVEVTVVRLSGVLA</sequence>
<reference evidence="1 2" key="1">
    <citation type="submission" date="2020-08" db="EMBL/GenBank/DDBJ databases">
        <title>Sequencing the genomes of 1000 actinobacteria strains.</title>
        <authorList>
            <person name="Klenk H.-P."/>
        </authorList>
    </citation>
    <scope>NUCLEOTIDE SEQUENCE [LARGE SCALE GENOMIC DNA]</scope>
    <source>
        <strain evidence="1 2">DSM 45084</strain>
    </source>
</reference>
<dbReference type="Proteomes" id="UP000542674">
    <property type="component" value="Unassembled WGS sequence"/>
</dbReference>
<organism evidence="1 2">
    <name type="scientific">Saccharothrix violaceirubra</name>
    <dbReference type="NCBI Taxonomy" id="413306"/>
    <lineage>
        <taxon>Bacteria</taxon>
        <taxon>Bacillati</taxon>
        <taxon>Actinomycetota</taxon>
        <taxon>Actinomycetes</taxon>
        <taxon>Pseudonocardiales</taxon>
        <taxon>Pseudonocardiaceae</taxon>
        <taxon>Saccharothrix</taxon>
    </lineage>
</organism>
<accession>A0A7W7T302</accession>
<gene>
    <name evidence="1" type="ORF">F4559_002665</name>
</gene>
<name>A0A7W7T302_9PSEU</name>
<comment type="caution">
    <text evidence="1">The sequence shown here is derived from an EMBL/GenBank/DDBJ whole genome shotgun (WGS) entry which is preliminary data.</text>
</comment>
<keyword evidence="2" id="KW-1185">Reference proteome</keyword>
<dbReference type="AlphaFoldDB" id="A0A7W7T302"/>
<evidence type="ECO:0000313" key="2">
    <source>
        <dbReference type="Proteomes" id="UP000542674"/>
    </source>
</evidence>
<dbReference type="EMBL" id="JACHJS010000001">
    <property type="protein sequence ID" value="MBB4965306.1"/>
    <property type="molecule type" value="Genomic_DNA"/>
</dbReference>
<dbReference type="RefSeq" id="WP_184668791.1">
    <property type="nucleotide sequence ID" value="NZ_BAABAI010000045.1"/>
</dbReference>